<evidence type="ECO:0000259" key="1">
    <source>
        <dbReference type="PROSITE" id="PS51186"/>
    </source>
</evidence>
<keyword evidence="2" id="KW-0687">Ribonucleoprotein</keyword>
<comment type="caution">
    <text evidence="2">The sequence shown here is derived from an EMBL/GenBank/DDBJ whole genome shotgun (WGS) entry which is preliminary data.</text>
</comment>
<proteinExistence type="predicted"/>
<dbReference type="GO" id="GO:0005840">
    <property type="term" value="C:ribosome"/>
    <property type="evidence" value="ECO:0007669"/>
    <property type="project" value="UniProtKB-KW"/>
</dbReference>
<evidence type="ECO:0000313" key="3">
    <source>
        <dbReference type="Proteomes" id="UP000544107"/>
    </source>
</evidence>
<dbReference type="CDD" id="cd04301">
    <property type="entry name" value="NAT_SF"/>
    <property type="match status" value="1"/>
</dbReference>
<accession>A0A7W6HPS7</accession>
<dbReference type="Pfam" id="PF00583">
    <property type="entry name" value="Acetyltransf_1"/>
    <property type="match status" value="1"/>
</dbReference>
<dbReference type="Gene3D" id="3.40.630.30">
    <property type="match status" value="1"/>
</dbReference>
<feature type="domain" description="N-acetyltransferase" evidence="1">
    <location>
        <begin position="1"/>
        <end position="136"/>
    </location>
</feature>
<dbReference type="InterPro" id="IPR016181">
    <property type="entry name" value="Acyl_CoA_acyltransferase"/>
</dbReference>
<protein>
    <submittedName>
        <fullName evidence="2">Ribosomal protein S18 acetylase RimI-like enzyme</fullName>
    </submittedName>
</protein>
<keyword evidence="2" id="KW-0689">Ribosomal protein</keyword>
<dbReference type="SUPFAM" id="SSF55729">
    <property type="entry name" value="Acyl-CoA N-acyltransferases (Nat)"/>
    <property type="match status" value="1"/>
</dbReference>
<dbReference type="AlphaFoldDB" id="A0A7W6HPS7"/>
<dbReference type="InterPro" id="IPR000182">
    <property type="entry name" value="GNAT_dom"/>
</dbReference>
<organism evidence="2 3">
    <name type="scientific">Allorhizobium taibaishanense</name>
    <dbReference type="NCBI Taxonomy" id="887144"/>
    <lineage>
        <taxon>Bacteria</taxon>
        <taxon>Pseudomonadati</taxon>
        <taxon>Pseudomonadota</taxon>
        <taxon>Alphaproteobacteria</taxon>
        <taxon>Hyphomicrobiales</taxon>
        <taxon>Rhizobiaceae</taxon>
        <taxon>Rhizobium/Agrobacterium group</taxon>
        <taxon>Allorhizobium</taxon>
    </lineage>
</organism>
<dbReference type="PROSITE" id="PS51186">
    <property type="entry name" value="GNAT"/>
    <property type="match status" value="1"/>
</dbReference>
<sequence length="139" mass="15481">MTELSDWFSEPEVIAACADVADSLPMFACMDKDAVAGFVMLRPHLPDAMEILVIGTRQAYQRRGVGRRLLTASESFARKSGCKLLTVKTLAPRGRDEPHYDATRAFYENNGFLRAEVLTALWDEGSPCLFLVRPLDGQQ</sequence>
<reference evidence="2 3" key="1">
    <citation type="submission" date="2020-08" db="EMBL/GenBank/DDBJ databases">
        <title>Genomic Encyclopedia of Type Strains, Phase IV (KMG-IV): sequencing the most valuable type-strain genomes for metagenomic binning, comparative biology and taxonomic classification.</title>
        <authorList>
            <person name="Goeker M."/>
        </authorList>
    </citation>
    <scope>NUCLEOTIDE SEQUENCE [LARGE SCALE GENOMIC DNA]</scope>
    <source>
        <strain evidence="2 3">DSM 100021</strain>
    </source>
</reference>
<name>A0A7W6HPS7_9HYPH</name>
<dbReference type="EMBL" id="JACIED010000003">
    <property type="protein sequence ID" value="MBB4008776.1"/>
    <property type="molecule type" value="Genomic_DNA"/>
</dbReference>
<evidence type="ECO:0000313" key="2">
    <source>
        <dbReference type="EMBL" id="MBB4008776.1"/>
    </source>
</evidence>
<dbReference type="GO" id="GO:0016747">
    <property type="term" value="F:acyltransferase activity, transferring groups other than amino-acyl groups"/>
    <property type="evidence" value="ECO:0007669"/>
    <property type="project" value="InterPro"/>
</dbReference>
<gene>
    <name evidence="2" type="ORF">GGQ71_003056</name>
</gene>
<dbReference type="Proteomes" id="UP000544107">
    <property type="component" value="Unassembled WGS sequence"/>
</dbReference>